<dbReference type="EMBL" id="OU963901">
    <property type="protein sequence ID" value="CAH0407434.1"/>
    <property type="molecule type" value="Genomic_DNA"/>
</dbReference>
<keyword evidence="1" id="KW-0479">Metal-binding</keyword>
<dbReference type="InterPro" id="IPR041641">
    <property type="entry name" value="CALCOCO1/2_Zn_UBZ1"/>
</dbReference>
<keyword evidence="8" id="KW-1185">Reference proteome</keyword>
<feature type="domain" description="UBZ1-type" evidence="6">
    <location>
        <begin position="339"/>
        <end position="365"/>
    </location>
</feature>
<evidence type="ECO:0000256" key="5">
    <source>
        <dbReference type="SAM" id="Coils"/>
    </source>
</evidence>
<evidence type="ECO:0000256" key="1">
    <source>
        <dbReference type="ARBA" id="ARBA00022723"/>
    </source>
</evidence>
<sequence>MSRTFITNITFVNTFIIINLKKFFMDSSSIVSFNNDTAFQSTLKGDYNNISVHELALHAMRDRCLLLQRRINALESDNMRLKLDVTKATESTSYIPLREDEKFMLQQKIAELNKQKSQLLHHVFMVSCENKNLWNKLSTLRGPDKEFLKKPQLRTHLHSTPKSSVNYQEKFSECSLEEISLKMINSYIQEKSQLVEQYEQMAQLQDVDDENLLNVDSIGFTYMEDPVTDSLKEIHFETEKLQELKKELAQQEDDLKVIIARVETVLKNGYKCPTCTANNAKITSSEHKEIETSDSLANWATPVESSSYNNFSELNTSAFKKNLSGINDNDNKDKICLDKVCPMCGENFQKDVAFAEFQAHVESHFIGECEPDSVIDNFENVPYSFDPVI</sequence>
<dbReference type="Proteomes" id="UP001153292">
    <property type="component" value="Chromosome 8"/>
</dbReference>
<dbReference type="Pfam" id="PF18112">
    <property type="entry name" value="Zn-C2H2_12"/>
    <property type="match status" value="1"/>
</dbReference>
<gene>
    <name evidence="7" type="ORF">CHILSU_LOCUS10832</name>
</gene>
<feature type="coiled-coil region" evidence="5">
    <location>
        <begin position="184"/>
        <end position="261"/>
    </location>
</feature>
<name>A0ABN8BIB5_CHISP</name>
<evidence type="ECO:0000259" key="6">
    <source>
        <dbReference type="Pfam" id="PF18112"/>
    </source>
</evidence>
<organism evidence="7 8">
    <name type="scientific">Chilo suppressalis</name>
    <name type="common">Asiatic rice borer moth</name>
    <dbReference type="NCBI Taxonomy" id="168631"/>
    <lineage>
        <taxon>Eukaryota</taxon>
        <taxon>Metazoa</taxon>
        <taxon>Ecdysozoa</taxon>
        <taxon>Arthropoda</taxon>
        <taxon>Hexapoda</taxon>
        <taxon>Insecta</taxon>
        <taxon>Pterygota</taxon>
        <taxon>Neoptera</taxon>
        <taxon>Endopterygota</taxon>
        <taxon>Lepidoptera</taxon>
        <taxon>Glossata</taxon>
        <taxon>Ditrysia</taxon>
        <taxon>Pyraloidea</taxon>
        <taxon>Crambidae</taxon>
        <taxon>Crambinae</taxon>
        <taxon>Chilo</taxon>
    </lineage>
</organism>
<dbReference type="Gene3D" id="6.20.250.40">
    <property type="match status" value="1"/>
</dbReference>
<proteinExistence type="predicted"/>
<evidence type="ECO:0000313" key="7">
    <source>
        <dbReference type="EMBL" id="CAH0407434.1"/>
    </source>
</evidence>
<evidence type="ECO:0000313" key="8">
    <source>
        <dbReference type="Proteomes" id="UP001153292"/>
    </source>
</evidence>
<evidence type="ECO:0000256" key="2">
    <source>
        <dbReference type="ARBA" id="ARBA00022771"/>
    </source>
</evidence>
<keyword evidence="4 5" id="KW-0175">Coiled coil</keyword>
<evidence type="ECO:0000256" key="3">
    <source>
        <dbReference type="ARBA" id="ARBA00022833"/>
    </source>
</evidence>
<keyword evidence="3" id="KW-0862">Zinc</keyword>
<reference evidence="7" key="1">
    <citation type="submission" date="2021-12" db="EMBL/GenBank/DDBJ databases">
        <authorList>
            <person name="King R."/>
        </authorList>
    </citation>
    <scope>NUCLEOTIDE SEQUENCE</scope>
</reference>
<evidence type="ECO:0000256" key="4">
    <source>
        <dbReference type="ARBA" id="ARBA00023054"/>
    </source>
</evidence>
<protein>
    <recommendedName>
        <fullName evidence="6">UBZ1-type domain-containing protein</fullName>
    </recommendedName>
</protein>
<accession>A0ABN8BIB5</accession>
<keyword evidence="2" id="KW-0863">Zinc-finger</keyword>
<feature type="coiled-coil region" evidence="5">
    <location>
        <begin position="57"/>
        <end position="91"/>
    </location>
</feature>